<organism evidence="5 6">
    <name type="scientific">Herbaspirillum rhizosphaerae</name>
    <dbReference type="NCBI Taxonomy" id="346179"/>
    <lineage>
        <taxon>Bacteria</taxon>
        <taxon>Pseudomonadati</taxon>
        <taxon>Pseudomonadota</taxon>
        <taxon>Betaproteobacteria</taxon>
        <taxon>Burkholderiales</taxon>
        <taxon>Oxalobacteraceae</taxon>
        <taxon>Herbaspirillum</taxon>
    </lineage>
</organism>
<protein>
    <submittedName>
        <fullName evidence="5">HAD-IA family hydrolase</fullName>
    </submittedName>
</protein>
<dbReference type="InterPro" id="IPR023198">
    <property type="entry name" value="PGP-like_dom2"/>
</dbReference>
<dbReference type="Gene3D" id="3.40.50.1000">
    <property type="entry name" value="HAD superfamily/HAD-like"/>
    <property type="match status" value="1"/>
</dbReference>
<dbReference type="GO" id="GO:0016787">
    <property type="term" value="F:hydrolase activity"/>
    <property type="evidence" value="ECO:0007669"/>
    <property type="project" value="UniProtKB-KW"/>
</dbReference>
<dbReference type="InterPro" id="IPR036412">
    <property type="entry name" value="HAD-like_sf"/>
</dbReference>
<dbReference type="NCBIfam" id="TIGR01509">
    <property type="entry name" value="HAD-SF-IA-v3"/>
    <property type="match status" value="1"/>
</dbReference>
<dbReference type="EMBL" id="JAQQFR010000007">
    <property type="protein sequence ID" value="MFL9879158.1"/>
    <property type="molecule type" value="Genomic_DNA"/>
</dbReference>
<gene>
    <name evidence="5" type="ORF">PQR63_12235</name>
</gene>
<keyword evidence="4" id="KW-0460">Magnesium</keyword>
<dbReference type="PANTHER" id="PTHR46193">
    <property type="entry name" value="6-PHOSPHOGLUCONATE PHOSPHATASE"/>
    <property type="match status" value="1"/>
</dbReference>
<evidence type="ECO:0000256" key="3">
    <source>
        <dbReference type="ARBA" id="ARBA00022723"/>
    </source>
</evidence>
<dbReference type="Pfam" id="PF00702">
    <property type="entry name" value="Hydrolase"/>
    <property type="match status" value="1"/>
</dbReference>
<dbReference type="Gene3D" id="1.10.150.240">
    <property type="entry name" value="Putative phosphatase, domain 2"/>
    <property type="match status" value="1"/>
</dbReference>
<dbReference type="InterPro" id="IPR023214">
    <property type="entry name" value="HAD_sf"/>
</dbReference>
<comment type="similarity">
    <text evidence="2">Belongs to the HAD-like hydrolase superfamily. CbbY/CbbZ/Gph/YieH family.</text>
</comment>
<keyword evidence="3" id="KW-0479">Metal-binding</keyword>
<accession>A0ABW8Z8F3</accession>
<name>A0ABW8Z8F3_9BURK</name>
<dbReference type="SFLD" id="SFLDG01129">
    <property type="entry name" value="C1.5:_HAD__Beta-PGM__Phosphata"/>
    <property type="match status" value="1"/>
</dbReference>
<dbReference type="Proteomes" id="UP001629214">
    <property type="component" value="Unassembled WGS sequence"/>
</dbReference>
<dbReference type="SUPFAM" id="SSF56784">
    <property type="entry name" value="HAD-like"/>
    <property type="match status" value="1"/>
</dbReference>
<evidence type="ECO:0000256" key="2">
    <source>
        <dbReference type="ARBA" id="ARBA00006171"/>
    </source>
</evidence>
<evidence type="ECO:0000313" key="6">
    <source>
        <dbReference type="Proteomes" id="UP001629214"/>
    </source>
</evidence>
<dbReference type="RefSeq" id="WP_408168160.1">
    <property type="nucleotide sequence ID" value="NZ_JAQQFR010000007.1"/>
</dbReference>
<proteinExistence type="inferred from homology"/>
<keyword evidence="5" id="KW-0378">Hydrolase</keyword>
<evidence type="ECO:0000256" key="1">
    <source>
        <dbReference type="ARBA" id="ARBA00001946"/>
    </source>
</evidence>
<dbReference type="PANTHER" id="PTHR46193:SF10">
    <property type="entry name" value="6-PHOSPHOGLUCONATE PHOSPHATASE"/>
    <property type="match status" value="1"/>
</dbReference>
<evidence type="ECO:0000313" key="5">
    <source>
        <dbReference type="EMBL" id="MFL9879158.1"/>
    </source>
</evidence>
<dbReference type="InterPro" id="IPR051600">
    <property type="entry name" value="Beta-PGM-like"/>
</dbReference>
<keyword evidence="6" id="KW-1185">Reference proteome</keyword>
<dbReference type="InterPro" id="IPR006439">
    <property type="entry name" value="HAD-SF_hydro_IA"/>
</dbReference>
<sequence length="231" mass="24488">MTSRITHLVCDCDGVLLDSESIALRVLHEHLLPLLKDPADGDKLHHAIASRLGMFTELLLDELDVEFGFGLNAVQYADINTAVGIACGDEVQLVPGIAEALKAIDLPKAVASNSSSDRIVRGLRRCGLLSMFEGHIHSAHDVGRPKPAPHVYLAAAEGYKIAPQQCVAVDDSVTGVRAASSAGMRVLGFTGVAHDKEGMHQKLLAAGAELVFDDMRELPALITGLLAEDAA</sequence>
<comment type="caution">
    <text evidence="5">The sequence shown here is derived from an EMBL/GenBank/DDBJ whole genome shotgun (WGS) entry which is preliminary data.</text>
</comment>
<reference evidence="5 6" key="1">
    <citation type="journal article" date="2024" name="Chem. Sci.">
        <title>Discovery of megapolipeptins by genome mining of a Burkholderiales bacteria collection.</title>
        <authorList>
            <person name="Paulo B.S."/>
            <person name="Recchia M.J.J."/>
            <person name="Lee S."/>
            <person name="Fergusson C.H."/>
            <person name="Romanowski S.B."/>
            <person name="Hernandez A."/>
            <person name="Krull N."/>
            <person name="Liu D.Y."/>
            <person name="Cavanagh H."/>
            <person name="Bos A."/>
            <person name="Gray C.A."/>
            <person name="Murphy B.T."/>
            <person name="Linington R.G."/>
            <person name="Eustaquio A.S."/>
        </authorList>
    </citation>
    <scope>NUCLEOTIDE SEQUENCE [LARGE SCALE GENOMIC DNA]</scope>
    <source>
        <strain evidence="5 6">RL21-008-BIB-B</strain>
    </source>
</reference>
<evidence type="ECO:0000256" key="4">
    <source>
        <dbReference type="ARBA" id="ARBA00022842"/>
    </source>
</evidence>
<comment type="cofactor">
    <cofactor evidence="1">
        <name>Mg(2+)</name>
        <dbReference type="ChEBI" id="CHEBI:18420"/>
    </cofactor>
</comment>
<dbReference type="SFLD" id="SFLDS00003">
    <property type="entry name" value="Haloacid_Dehalogenase"/>
    <property type="match status" value="1"/>
</dbReference>